<evidence type="ECO:0000313" key="2">
    <source>
        <dbReference type="EMBL" id="MCJ8147223.1"/>
    </source>
</evidence>
<name>A0A9X1WZB3_9GAMM</name>
<dbReference type="Proteomes" id="UP001139701">
    <property type="component" value="Unassembled WGS sequence"/>
</dbReference>
<evidence type="ECO:0000313" key="3">
    <source>
        <dbReference type="Proteomes" id="UP001139701"/>
    </source>
</evidence>
<keyword evidence="1" id="KW-0472">Membrane</keyword>
<evidence type="ECO:0000256" key="1">
    <source>
        <dbReference type="SAM" id="Phobius"/>
    </source>
</evidence>
<accession>A0A9X1WZB3</accession>
<dbReference type="RefSeq" id="WP_241572914.1">
    <property type="nucleotide sequence ID" value="NZ_JAKUML010000017.1"/>
</dbReference>
<dbReference type="AlphaFoldDB" id="A0A9X1WZB3"/>
<keyword evidence="1" id="KW-1133">Transmembrane helix</keyword>
<reference evidence="2" key="1">
    <citation type="submission" date="2022-02" db="EMBL/GenBank/DDBJ databases">
        <title>Acinetobacter A3.8 sp. nov., isolated from Sediment (Zhairuo Island).</title>
        <authorList>
            <person name="Zheng K."/>
        </authorList>
    </citation>
    <scope>NUCLEOTIDE SEQUENCE</scope>
    <source>
        <strain evidence="2">A3.8</strain>
    </source>
</reference>
<dbReference type="EMBL" id="JAKUML010000017">
    <property type="protein sequence ID" value="MCJ8147223.1"/>
    <property type="molecule type" value="Genomic_DNA"/>
</dbReference>
<feature type="transmembrane region" description="Helical" evidence="1">
    <location>
        <begin position="45"/>
        <end position="61"/>
    </location>
</feature>
<proteinExistence type="predicted"/>
<keyword evidence="1" id="KW-0812">Transmembrane</keyword>
<organism evidence="2 3">
    <name type="scientific">Acinetobacter sedimenti</name>
    <dbReference type="NCBI Taxonomy" id="2919922"/>
    <lineage>
        <taxon>Bacteria</taxon>
        <taxon>Pseudomonadati</taxon>
        <taxon>Pseudomonadota</taxon>
        <taxon>Gammaproteobacteria</taxon>
        <taxon>Moraxellales</taxon>
        <taxon>Moraxellaceae</taxon>
        <taxon>Acinetobacter</taxon>
    </lineage>
</organism>
<comment type="caution">
    <text evidence="2">The sequence shown here is derived from an EMBL/GenBank/DDBJ whole genome shotgun (WGS) entry which is preliminary data.</text>
</comment>
<gene>
    <name evidence="2" type="ORF">MKI79_10020</name>
</gene>
<keyword evidence="3" id="KW-1185">Reference proteome</keyword>
<sequence length="63" mass="7195">MIGSFALSFSFASGLVALLMALQVSTWQANFTQNSPEQWFFKFYRQVSMVFFSSLLITAFLQI</sequence>
<protein>
    <submittedName>
        <fullName evidence="2">Uncharacterized protein</fullName>
    </submittedName>
</protein>